<dbReference type="InterPro" id="IPR011330">
    <property type="entry name" value="Glyco_hydro/deAcase_b/a-brl"/>
</dbReference>
<proteinExistence type="predicted"/>
<feature type="transmembrane region" description="Helical" evidence="1">
    <location>
        <begin position="160"/>
        <end position="183"/>
    </location>
</feature>
<dbReference type="Gene3D" id="3.20.20.370">
    <property type="entry name" value="Glycoside hydrolase/deacetylase"/>
    <property type="match status" value="1"/>
</dbReference>
<feature type="transmembrane region" description="Helical" evidence="1">
    <location>
        <begin position="220"/>
        <end position="239"/>
    </location>
</feature>
<keyword evidence="3" id="KW-1185">Reference proteome</keyword>
<evidence type="ECO:0000313" key="3">
    <source>
        <dbReference type="Proteomes" id="UP000323011"/>
    </source>
</evidence>
<feature type="transmembrane region" description="Helical" evidence="1">
    <location>
        <begin position="72"/>
        <end position="89"/>
    </location>
</feature>
<protein>
    <submittedName>
        <fullName evidence="2">Uncharacterized protein</fullName>
    </submittedName>
</protein>
<feature type="transmembrane region" description="Helical" evidence="1">
    <location>
        <begin position="286"/>
        <end position="303"/>
    </location>
</feature>
<feature type="transmembrane region" description="Helical" evidence="1">
    <location>
        <begin position="323"/>
        <end position="353"/>
    </location>
</feature>
<accession>A0A5A8CA04</accession>
<evidence type="ECO:0000256" key="1">
    <source>
        <dbReference type="SAM" id="Phobius"/>
    </source>
</evidence>
<feature type="transmembrane region" description="Helical" evidence="1">
    <location>
        <begin position="38"/>
        <end position="60"/>
    </location>
</feature>
<dbReference type="SUPFAM" id="SSF88713">
    <property type="entry name" value="Glycoside hydrolase/deacetylase"/>
    <property type="match status" value="1"/>
</dbReference>
<feature type="transmembrane region" description="Helical" evidence="1">
    <location>
        <begin position="6"/>
        <end position="26"/>
    </location>
</feature>
<evidence type="ECO:0000313" key="2">
    <source>
        <dbReference type="EMBL" id="KAA0149956.1"/>
    </source>
</evidence>
<reference evidence="2 3" key="1">
    <citation type="submission" date="2019-07" db="EMBL/GenBank/DDBJ databases">
        <title>Genomes of Cafeteria roenbergensis.</title>
        <authorList>
            <person name="Fischer M.G."/>
            <person name="Hackl T."/>
            <person name="Roman M."/>
        </authorList>
    </citation>
    <scope>NUCLEOTIDE SEQUENCE [LARGE SCALE GENOMIC DNA]</scope>
    <source>
        <strain evidence="2 3">BVI</strain>
    </source>
</reference>
<feature type="transmembrane region" description="Helical" evidence="1">
    <location>
        <begin position="96"/>
        <end position="129"/>
    </location>
</feature>
<dbReference type="GO" id="GO:0005975">
    <property type="term" value="P:carbohydrate metabolic process"/>
    <property type="evidence" value="ECO:0007669"/>
    <property type="project" value="InterPro"/>
</dbReference>
<feature type="transmembrane region" description="Helical" evidence="1">
    <location>
        <begin position="135"/>
        <end position="153"/>
    </location>
</feature>
<keyword evidence="1" id="KW-0812">Transmembrane</keyword>
<feature type="transmembrane region" description="Helical" evidence="1">
    <location>
        <begin position="189"/>
        <end position="208"/>
    </location>
</feature>
<dbReference type="AlphaFoldDB" id="A0A5A8CA04"/>
<feature type="transmembrane region" description="Helical" evidence="1">
    <location>
        <begin position="407"/>
        <end position="430"/>
    </location>
</feature>
<organism evidence="2 3">
    <name type="scientific">Cafeteria roenbergensis</name>
    <name type="common">Marine flagellate</name>
    <dbReference type="NCBI Taxonomy" id="33653"/>
    <lineage>
        <taxon>Eukaryota</taxon>
        <taxon>Sar</taxon>
        <taxon>Stramenopiles</taxon>
        <taxon>Bigyra</taxon>
        <taxon>Opalozoa</taxon>
        <taxon>Bicosoecida</taxon>
        <taxon>Cafeteriaceae</taxon>
        <taxon>Cafeteria</taxon>
    </lineage>
</organism>
<feature type="transmembrane region" description="Helical" evidence="1">
    <location>
        <begin position="259"/>
        <end position="279"/>
    </location>
</feature>
<dbReference type="CDD" id="cd10917">
    <property type="entry name" value="CE4_NodB_like_6s_7s"/>
    <property type="match status" value="1"/>
</dbReference>
<sequence length="696" mass="69274">MAAVAAVVLVIAAVFVFFADFSRTGTSKDPRALTAPPTILFLYAAVMATVAAASAAAAAIPGPHSVFGSPKTLAVVALSATSAGLLFLFRSRLTGALALAAAVALATGAFDAALSAGAVVCIAIAAVGVASRARITVDPVVATIVVAVAALALRKQQPVALDALLSGAAGAMAVPVAAALAAYETARQWQGGLAAAGRIAVVASPALFSCSCTDALPSTAAWAAKAASFALVVLHVVGVSRATPVTLSPAAPSSARAGAGPTSAAALFVVAPLAATVAVGSSALRVPAILLCIVALLVAHFAARNAPLLPATDADARISGATVGLLVVAGSAAGSAATLATVAVPFAAATAVWAGLQLLAERDGPFFSNGHRNLLIDLLGLAFVFALGGFSLVAFNMPADTDGTADIFAAVAAMLPSALGNQLTALSTAVAAVVPRLCPACVFAGLLVSAELLRVVLKRASVPLAAHLVGPVVVSGKGMRSPVALTFDGASGPDAELFAEQVAREDADDADLPASSNRVTFFATYAEAVAKHESVAVVAGFGHEVGLLVSAEEADGVSLDWLLTAKAAVEAATGEPCRWVRTADGSADGAFVRMVAVAGMTLVLWSSWPRSWAVHPTEAGEFIFDEAQGFGKPGAARGAIVRVVLADGVEPDGAVPLCEEAAIELAASAKERFAAAGYALAPLSEVVAHRGFELEA</sequence>
<keyword evidence="1" id="KW-1133">Transmembrane helix</keyword>
<name>A0A5A8CA04_CAFRO</name>
<dbReference type="Proteomes" id="UP000323011">
    <property type="component" value="Unassembled WGS sequence"/>
</dbReference>
<dbReference type="EMBL" id="VLTN01000038">
    <property type="protein sequence ID" value="KAA0149956.1"/>
    <property type="molecule type" value="Genomic_DNA"/>
</dbReference>
<keyword evidence="1" id="KW-0472">Membrane</keyword>
<comment type="caution">
    <text evidence="2">The sequence shown here is derived from an EMBL/GenBank/DDBJ whole genome shotgun (WGS) entry which is preliminary data.</text>
</comment>
<gene>
    <name evidence="2" type="ORF">FNF29_05576</name>
</gene>
<feature type="transmembrane region" description="Helical" evidence="1">
    <location>
        <begin position="374"/>
        <end position="395"/>
    </location>
</feature>